<comment type="subcellular location">
    <subcellularLocation>
        <location evidence="1 17">Plastid</location>
        <location evidence="1 17">Chloroplast thylakoid membrane</location>
        <topology evidence="1 17">Peripheral membrane protein</topology>
        <orientation evidence="1 17">Stromal side</orientation>
    </subcellularLocation>
</comment>
<keyword evidence="11 17" id="KW-0157">Chromophore</keyword>
<evidence type="ECO:0000256" key="10">
    <source>
        <dbReference type="ARBA" id="ARBA00022982"/>
    </source>
</evidence>
<keyword evidence="6 17" id="KW-0602">Photosynthesis</keyword>
<keyword evidence="3 17" id="KW-0813">Transport</keyword>
<geneLocation type="chloroplast" evidence="18"/>
<evidence type="ECO:0000256" key="3">
    <source>
        <dbReference type="ARBA" id="ARBA00022448"/>
    </source>
</evidence>
<dbReference type="CDD" id="cd12126">
    <property type="entry name" value="APC_beta"/>
    <property type="match status" value="1"/>
</dbReference>
<keyword evidence="12 17" id="KW-0793">Thylakoid</keyword>
<keyword evidence="8 17" id="KW-0934">Plastid</keyword>
<dbReference type="PIRSF" id="PIRSF000081">
    <property type="entry name" value="Phycocyanin"/>
    <property type="match status" value="1"/>
</dbReference>
<evidence type="ECO:0000256" key="12">
    <source>
        <dbReference type="ARBA" id="ARBA00023078"/>
    </source>
</evidence>
<keyword evidence="13 17" id="KW-0472">Membrane</keyword>
<evidence type="ECO:0000256" key="7">
    <source>
        <dbReference type="ARBA" id="ARBA00022549"/>
    </source>
</evidence>
<evidence type="ECO:0000313" key="18">
    <source>
        <dbReference type="EMBL" id="ARO90549.1"/>
    </source>
</evidence>
<feature type="binding site" evidence="15">
    <location>
        <position position="77"/>
    </location>
    <ligand>
        <name>(2R,3E)-phycocyanobilin</name>
        <dbReference type="ChEBI" id="CHEBI:85275"/>
        <label>2</label>
    </ligand>
</feature>
<keyword evidence="9 17" id="KW-0605">Phycobilisome</keyword>
<dbReference type="AlphaFoldDB" id="A0A1X9PTH7"/>
<evidence type="ECO:0000256" key="2">
    <source>
        <dbReference type="ARBA" id="ARBA00008182"/>
    </source>
</evidence>
<dbReference type="Gene3D" id="1.10.490.20">
    <property type="entry name" value="Phycocyanins"/>
    <property type="match status" value="1"/>
</dbReference>
<evidence type="ECO:0000256" key="1">
    <source>
        <dbReference type="ARBA" id="ARBA00004185"/>
    </source>
</evidence>
<evidence type="ECO:0000256" key="13">
    <source>
        <dbReference type="ARBA" id="ARBA00023136"/>
    </source>
</evidence>
<evidence type="ECO:0000256" key="11">
    <source>
        <dbReference type="ARBA" id="ARBA00022991"/>
    </source>
</evidence>
<dbReference type="GO" id="GO:0015979">
    <property type="term" value="P:photosynthesis"/>
    <property type="evidence" value="ECO:0007669"/>
    <property type="project" value="UniProtKB-KW"/>
</dbReference>
<evidence type="ECO:0000256" key="5">
    <source>
        <dbReference type="ARBA" id="ARBA00022528"/>
    </source>
</evidence>
<dbReference type="Pfam" id="PF00502">
    <property type="entry name" value="Phycobilisome"/>
    <property type="match status" value="1"/>
</dbReference>
<evidence type="ECO:0000256" key="14">
    <source>
        <dbReference type="ARBA" id="ARBA00023307"/>
    </source>
</evidence>
<keyword evidence="4" id="KW-0488">Methylation</keyword>
<dbReference type="SUPFAM" id="SSF46458">
    <property type="entry name" value="Globin-like"/>
    <property type="match status" value="1"/>
</dbReference>
<accession>A0A1X9PTH7</accession>
<dbReference type="GO" id="GO:0030089">
    <property type="term" value="C:phycobilisome"/>
    <property type="evidence" value="ECO:0007669"/>
    <property type="project" value="UniProtKB-KW"/>
</dbReference>
<reference evidence="18" key="1">
    <citation type="submission" date="2017-03" db="EMBL/GenBank/DDBJ databases">
        <title>The new red algal subphylum Proteorhodophytina comprises the largest and most divergent plastid genomes known.</title>
        <authorList>
            <person name="Munoz-Gomez S.A."/>
            <person name="Mejia-Franco F.G."/>
            <person name="Durnin K."/>
            <person name="Morgan C."/>
            <person name="Grisdale C.J."/>
            <person name="Archibald J.M."/>
            <person name="Slamovits C.H."/>
        </authorList>
    </citation>
    <scope>NUCLEOTIDE SEQUENCE</scope>
    <source>
        <strain evidence="18">UTEX LB2858</strain>
    </source>
</reference>
<keyword evidence="14 17" id="KW-0089">Bile pigment</keyword>
<keyword evidence="10 17" id="KW-0249">Electron transport</keyword>
<proteinExistence type="inferred from homology"/>
<dbReference type="NCBIfam" id="TIGR01337">
    <property type="entry name" value="apcB"/>
    <property type="match status" value="1"/>
</dbReference>
<dbReference type="GeneID" id="32891371"/>
<dbReference type="InterPro" id="IPR006245">
    <property type="entry name" value="Allophycocyanin_b"/>
</dbReference>
<dbReference type="RefSeq" id="YP_009369861.1">
    <property type="nucleotide sequence ID" value="NC_034776.1"/>
</dbReference>
<name>A0A1X9PTH7_9RHOD</name>
<evidence type="ECO:0000256" key="17">
    <source>
        <dbReference type="RuleBase" id="RU004438"/>
    </source>
</evidence>
<keyword evidence="5 17" id="KW-0150">Chloroplast</keyword>
<evidence type="ECO:0000256" key="15">
    <source>
        <dbReference type="PIRSR" id="PIRSR000081-1"/>
    </source>
</evidence>
<evidence type="ECO:0000256" key="9">
    <source>
        <dbReference type="ARBA" id="ARBA00022738"/>
    </source>
</evidence>
<keyword evidence="7" id="KW-0042">Antenna complex</keyword>
<dbReference type="InterPro" id="IPR038719">
    <property type="entry name" value="Phycobilisome_asu/bsu_sf"/>
</dbReference>
<evidence type="ECO:0000256" key="8">
    <source>
        <dbReference type="ARBA" id="ARBA00022640"/>
    </source>
</evidence>
<feature type="binding site" evidence="15">
    <location>
        <position position="72"/>
    </location>
    <ligand>
        <name>(2R,3E)-phycocyanobilin</name>
        <dbReference type="ChEBI" id="CHEBI:85275"/>
        <label>2</label>
    </ligand>
</feature>
<dbReference type="GO" id="GO:0009535">
    <property type="term" value="C:chloroplast thylakoid membrane"/>
    <property type="evidence" value="ECO:0007669"/>
    <property type="project" value="UniProtKB-SubCell"/>
</dbReference>
<dbReference type="InterPro" id="IPR009050">
    <property type="entry name" value="Globin-like_sf"/>
</dbReference>
<gene>
    <name evidence="18" type="primary">apcF</name>
</gene>
<dbReference type="PANTHER" id="PTHR34011">
    <property type="entry name" value="PHYCOBILISOME 32.1 KDA LINKER POLYPEPTIDE, PHYCOCYANIN-ASSOCIATED, ROD 2-RELATED"/>
    <property type="match status" value="1"/>
</dbReference>
<feature type="binding site" description="covalent" evidence="15">
    <location>
        <position position="82"/>
    </location>
    <ligand>
        <name>(2R,3E)-phycocyanobilin</name>
        <dbReference type="ChEBI" id="CHEBI:85275"/>
        <label>2</label>
    </ligand>
</feature>
<evidence type="ECO:0000256" key="16">
    <source>
        <dbReference type="PIRSR" id="PIRSR000081-2"/>
    </source>
</evidence>
<comment type="similarity">
    <text evidence="2 17">Belongs to the phycobiliprotein family.</text>
</comment>
<protein>
    <submittedName>
        <fullName evidence="18">Allophycocyanin beta 18 subunit</fullName>
    </submittedName>
</protein>
<feature type="modified residue" description="N4-methylasparagine" evidence="16">
    <location>
        <position position="72"/>
    </location>
</feature>
<organism evidence="18">
    <name type="scientific">Boldia erythrosiphon</name>
    <dbReference type="NCBI Taxonomy" id="74908"/>
    <lineage>
        <taxon>Eukaryota</taxon>
        <taxon>Rhodophyta</taxon>
        <taxon>Compsopogonophyceae</taxon>
        <taxon>Compsopogonales</taxon>
        <taxon>Boldiaceae</taxon>
        <taxon>Boldia</taxon>
    </lineage>
</organism>
<dbReference type="PANTHER" id="PTHR34011:SF3">
    <property type="entry name" value="ALLOPHYCOCYANIN BETA CHAIN"/>
    <property type="match status" value="1"/>
</dbReference>
<sequence length="169" mass="19312">MQDVITTVVNQYDLSGRYLDKIAINEIMNYFETGVKRVEITQEINQKASFILKETSSQLFSEQPELLRPGGNAYTTRRYAACLRDLEYYLRYATYGLIAGNNNILDERVLNGLKDTYNSLSVPIAPTVRGIKLLKNTIIETLKLEKINSINIVSQPFDHMINSLSERNI</sequence>
<evidence type="ECO:0000256" key="6">
    <source>
        <dbReference type="ARBA" id="ARBA00022531"/>
    </source>
</evidence>
<dbReference type="InterPro" id="IPR012128">
    <property type="entry name" value="Phycobilisome_asu/bsu"/>
</dbReference>
<dbReference type="EMBL" id="KY709208">
    <property type="protein sequence ID" value="ARO90549.1"/>
    <property type="molecule type" value="Genomic_DNA"/>
</dbReference>
<evidence type="ECO:0000256" key="4">
    <source>
        <dbReference type="ARBA" id="ARBA00022481"/>
    </source>
</evidence>